<dbReference type="InterPro" id="IPR027417">
    <property type="entry name" value="P-loop_NTPase"/>
</dbReference>
<organism evidence="7 8">
    <name type="scientific">Companilactobacillus zhachilii</name>
    <dbReference type="NCBI Taxonomy" id="2304606"/>
    <lineage>
        <taxon>Bacteria</taxon>
        <taxon>Bacillati</taxon>
        <taxon>Bacillota</taxon>
        <taxon>Bacilli</taxon>
        <taxon>Lactobacillales</taxon>
        <taxon>Lactobacillaceae</taxon>
        <taxon>Companilactobacillus</taxon>
    </lineage>
</organism>
<dbReference type="Gene3D" id="1.10.8.60">
    <property type="match status" value="2"/>
</dbReference>
<dbReference type="EMBL" id="CP031933">
    <property type="protein sequence ID" value="AYE38826.1"/>
    <property type="molecule type" value="Genomic_DNA"/>
</dbReference>
<dbReference type="Pfam" id="PF00004">
    <property type="entry name" value="AAA"/>
    <property type="match status" value="1"/>
</dbReference>
<dbReference type="Pfam" id="PF17871">
    <property type="entry name" value="AAA_lid_9"/>
    <property type="match status" value="1"/>
</dbReference>
<dbReference type="PROSITE" id="PS00870">
    <property type="entry name" value="CLPAB_1"/>
    <property type="match status" value="1"/>
</dbReference>
<evidence type="ECO:0000256" key="5">
    <source>
        <dbReference type="SAM" id="MobiDB-lite"/>
    </source>
</evidence>
<dbReference type="InterPro" id="IPR001270">
    <property type="entry name" value="ClpA/B"/>
</dbReference>
<dbReference type="SUPFAM" id="SSF52540">
    <property type="entry name" value="P-loop containing nucleoside triphosphate hydrolases"/>
    <property type="match status" value="2"/>
</dbReference>
<feature type="domain" description="UVR" evidence="6">
    <location>
        <begin position="350"/>
        <end position="385"/>
    </location>
</feature>
<keyword evidence="2 4" id="KW-0067">ATP-binding</keyword>
<dbReference type="SMART" id="SM01086">
    <property type="entry name" value="ClpB_D2-small"/>
    <property type="match status" value="1"/>
</dbReference>
<dbReference type="PANTHER" id="PTHR11638">
    <property type="entry name" value="ATP-DEPENDENT CLP PROTEASE"/>
    <property type="match status" value="1"/>
</dbReference>
<dbReference type="InterPro" id="IPR041546">
    <property type="entry name" value="ClpA/ClpB_AAA_lid"/>
</dbReference>
<keyword evidence="8" id="KW-1185">Reference proteome</keyword>
<dbReference type="RefSeq" id="WP_120143054.1">
    <property type="nucleotide sequence ID" value="NZ_CP031933.2"/>
</dbReference>
<keyword evidence="1 4" id="KW-0547">Nucleotide-binding</keyword>
<dbReference type="CDD" id="cd00009">
    <property type="entry name" value="AAA"/>
    <property type="match status" value="1"/>
</dbReference>
<dbReference type="PROSITE" id="PS50151">
    <property type="entry name" value="UVR"/>
    <property type="match status" value="1"/>
</dbReference>
<name>A0A386PS45_9LACO</name>
<dbReference type="GO" id="GO:0006508">
    <property type="term" value="P:proteolysis"/>
    <property type="evidence" value="ECO:0007669"/>
    <property type="project" value="UniProtKB-KW"/>
</dbReference>
<keyword evidence="3 4" id="KW-0143">Chaperone</keyword>
<accession>A0A386PS45</accession>
<dbReference type="InterPro" id="IPR018368">
    <property type="entry name" value="ClpA/B_CS1"/>
</dbReference>
<dbReference type="InterPro" id="IPR019489">
    <property type="entry name" value="Clp_ATPase_C"/>
</dbReference>
<evidence type="ECO:0000313" key="7">
    <source>
        <dbReference type="EMBL" id="AYE38826.1"/>
    </source>
</evidence>
<dbReference type="GO" id="GO:0005737">
    <property type="term" value="C:cytoplasm"/>
    <property type="evidence" value="ECO:0007669"/>
    <property type="project" value="TreeGrafter"/>
</dbReference>
<dbReference type="SMART" id="SM00382">
    <property type="entry name" value="AAA"/>
    <property type="match status" value="2"/>
</dbReference>
<dbReference type="InterPro" id="IPR001943">
    <property type="entry name" value="UVR_dom"/>
</dbReference>
<evidence type="ECO:0000259" key="6">
    <source>
        <dbReference type="PROSITE" id="PS50151"/>
    </source>
</evidence>
<reference evidence="8" key="1">
    <citation type="submission" date="2018-08" db="EMBL/GenBank/DDBJ databases">
        <title>Genome of Lactobacillus sp. HBUAS52074.</title>
        <authorList>
            <person name="Guo Z."/>
            <person name="Zhang Z.D."/>
        </authorList>
    </citation>
    <scope>NUCLEOTIDE SEQUENCE [LARGE SCALE GENOMIC DNA]</scope>
    <source>
        <strain evidence="8">HBUAS52074</strain>
    </source>
</reference>
<dbReference type="PRINTS" id="PR00300">
    <property type="entry name" value="CLPPROTEASEA"/>
</dbReference>
<dbReference type="OrthoDB" id="9803641at2"/>
<evidence type="ECO:0000256" key="2">
    <source>
        <dbReference type="ARBA" id="ARBA00022840"/>
    </source>
</evidence>
<dbReference type="PROSITE" id="PS00871">
    <property type="entry name" value="CLPAB_2"/>
    <property type="match status" value="1"/>
</dbReference>
<keyword evidence="7" id="KW-0645">Protease</keyword>
<dbReference type="FunFam" id="3.40.50.300:FF:000010">
    <property type="entry name" value="Chaperone clpB 1, putative"/>
    <property type="match status" value="1"/>
</dbReference>
<dbReference type="GO" id="GO:0034605">
    <property type="term" value="P:cellular response to heat"/>
    <property type="evidence" value="ECO:0007669"/>
    <property type="project" value="TreeGrafter"/>
</dbReference>
<dbReference type="Pfam" id="PF10431">
    <property type="entry name" value="ClpB_D2-small"/>
    <property type="match status" value="1"/>
</dbReference>
<dbReference type="Pfam" id="PF07724">
    <property type="entry name" value="AAA_2"/>
    <property type="match status" value="1"/>
</dbReference>
<feature type="region of interest" description="Disordered" evidence="5">
    <location>
        <begin position="66"/>
        <end position="95"/>
    </location>
</feature>
<protein>
    <submittedName>
        <fullName evidence="7">ATP-dependent Clp protease ATP-binding subunit</fullName>
    </submittedName>
</protein>
<evidence type="ECO:0000256" key="4">
    <source>
        <dbReference type="RuleBase" id="RU004432"/>
    </source>
</evidence>
<dbReference type="AlphaFoldDB" id="A0A386PS45"/>
<dbReference type="KEGG" id="lzh:D1B17_09345"/>
<dbReference type="GO" id="GO:0008233">
    <property type="term" value="F:peptidase activity"/>
    <property type="evidence" value="ECO:0007669"/>
    <property type="project" value="UniProtKB-KW"/>
</dbReference>
<dbReference type="Gene3D" id="3.40.50.300">
    <property type="entry name" value="P-loop containing nucleotide triphosphate hydrolases"/>
    <property type="match status" value="2"/>
</dbReference>
<dbReference type="InterPro" id="IPR003593">
    <property type="entry name" value="AAA+_ATPase"/>
</dbReference>
<proteinExistence type="inferred from homology"/>
<dbReference type="Gene3D" id="4.10.860.10">
    <property type="entry name" value="UVR domain"/>
    <property type="match status" value="1"/>
</dbReference>
<evidence type="ECO:0000313" key="8">
    <source>
        <dbReference type="Proteomes" id="UP000267208"/>
    </source>
</evidence>
<sequence>MLCQNCHKNEATIHLYTSVNGQRTEINLCQDCYQKLRNQANEGMNNMAQNPNGGFSSFEDLFNALNGGQQPNAFEQQGPQTQTGNGNGNGRRPRGNGVLDQYGVDLTALAKKGQIDPVIGRDKEISRVIEILNRRTKNNPVLIGEAGVGKTAVVEGLAQKIVDGDVPEKLQHKRVIRLDVVSLVQGTGVRGQFEQRMQQLINELQKQKDIILFIDEIHEIVGAGNAEGGMDAGNVLKPALARGELQLVGATTLNEYRTIEKDSALERRLQPVQVNEPTVKETVQILKGLQPKYEDYHHVKYSNEAITAAAELSARYIQDRFLPDKAIDLIDEAGSKKNLQINHVDMEDLDNKISDAEVQKQAALRNEDYEKAAYYRDQVTKFQNMKNDNKDEPAGQNIVTDKEIEKIIEEKTNIPVGELQSNEQAQLKNLESDLKGHIIGQDKAVGDVARAIRRNRVGFNKSGRPIGSFLFVGPTGVGKTELAKQLALELFGSEDSMIRFDMSEYMEKHSVSKLIGSPPGYVGYEEAGQLTEKVRRNPYSLILLDEIEKAHPDVMHMFLQILDDGRLTDSQGRTVSFKDTIIIMTSNAGQGMQEANVGFGAEANGTTNSIMNRLSEFFKPEFLNRFDGIVEFNSLTKDNLLHIVDLMLADTNKMIADQGLSIHVTKDAKDKLVDLGHNPKMGARPLRRVIEEQIEDKVADYFLDHPKDKQLEAHLDKDEIKISKYSAPDTEQ</sequence>
<evidence type="ECO:0000256" key="3">
    <source>
        <dbReference type="ARBA" id="ARBA00023186"/>
    </source>
</evidence>
<dbReference type="InterPro" id="IPR028299">
    <property type="entry name" value="ClpA/B_CS2"/>
</dbReference>
<dbReference type="InterPro" id="IPR003959">
    <property type="entry name" value="ATPase_AAA_core"/>
</dbReference>
<dbReference type="GO" id="GO:0005524">
    <property type="term" value="F:ATP binding"/>
    <property type="evidence" value="ECO:0007669"/>
    <property type="project" value="UniProtKB-KW"/>
</dbReference>
<dbReference type="PANTHER" id="PTHR11638:SF175">
    <property type="entry name" value="ATP-DEPENDENT CLP PROTEASE, ATP-BINDING SUBUNIT CLPC"/>
    <property type="match status" value="1"/>
</dbReference>
<dbReference type="GO" id="GO:0016887">
    <property type="term" value="F:ATP hydrolysis activity"/>
    <property type="evidence" value="ECO:0007669"/>
    <property type="project" value="InterPro"/>
</dbReference>
<gene>
    <name evidence="7" type="ORF">D1B17_09345</name>
</gene>
<dbReference type="CDD" id="cd19499">
    <property type="entry name" value="RecA-like_ClpB_Hsp104-like"/>
    <property type="match status" value="1"/>
</dbReference>
<evidence type="ECO:0000256" key="1">
    <source>
        <dbReference type="ARBA" id="ARBA00022741"/>
    </source>
</evidence>
<comment type="similarity">
    <text evidence="4">Belongs to the ClpA/ClpB family.</text>
</comment>
<dbReference type="FunFam" id="3.40.50.300:FF:000025">
    <property type="entry name" value="ATP-dependent Clp protease subunit"/>
    <property type="match status" value="1"/>
</dbReference>
<dbReference type="Proteomes" id="UP000267208">
    <property type="component" value="Chromosome"/>
</dbReference>
<feature type="compositionally biased region" description="Polar residues" evidence="5">
    <location>
        <begin position="66"/>
        <end position="75"/>
    </location>
</feature>
<keyword evidence="7" id="KW-0378">Hydrolase</keyword>
<dbReference type="InterPro" id="IPR050130">
    <property type="entry name" value="ClpA_ClpB"/>
</dbReference>